<reference evidence="4" key="1">
    <citation type="journal article" date="2012" name="Science">
        <title>The Paleozoic origin of enzymatic lignin decomposition reconstructed from 31 fungal genomes.</title>
        <authorList>
            <person name="Floudas D."/>
            <person name="Binder M."/>
            <person name="Riley R."/>
            <person name="Barry K."/>
            <person name="Blanchette R.A."/>
            <person name="Henrissat B."/>
            <person name="Martinez A.T."/>
            <person name="Otillar R."/>
            <person name="Spatafora J.W."/>
            <person name="Yadav J.S."/>
            <person name="Aerts A."/>
            <person name="Benoit I."/>
            <person name="Boyd A."/>
            <person name="Carlson A."/>
            <person name="Copeland A."/>
            <person name="Coutinho P.M."/>
            <person name="de Vries R.P."/>
            <person name="Ferreira P."/>
            <person name="Findley K."/>
            <person name="Foster B."/>
            <person name="Gaskell J."/>
            <person name="Glotzer D."/>
            <person name="Gorecki P."/>
            <person name="Heitman J."/>
            <person name="Hesse C."/>
            <person name="Hori C."/>
            <person name="Igarashi K."/>
            <person name="Jurgens J.A."/>
            <person name="Kallen N."/>
            <person name="Kersten P."/>
            <person name="Kohler A."/>
            <person name="Kuees U."/>
            <person name="Kumar T.K.A."/>
            <person name="Kuo A."/>
            <person name="LaButti K."/>
            <person name="Larrondo L.F."/>
            <person name="Lindquist E."/>
            <person name="Ling A."/>
            <person name="Lombard V."/>
            <person name="Lucas S."/>
            <person name="Lundell T."/>
            <person name="Martin R."/>
            <person name="McLaughlin D.J."/>
            <person name="Morgenstern I."/>
            <person name="Morin E."/>
            <person name="Murat C."/>
            <person name="Nagy L.G."/>
            <person name="Nolan M."/>
            <person name="Ohm R.A."/>
            <person name="Patyshakuliyeva A."/>
            <person name="Rokas A."/>
            <person name="Ruiz-Duenas F.J."/>
            <person name="Sabat G."/>
            <person name="Salamov A."/>
            <person name="Samejima M."/>
            <person name="Schmutz J."/>
            <person name="Slot J.C."/>
            <person name="St John F."/>
            <person name="Stenlid J."/>
            <person name="Sun H."/>
            <person name="Sun S."/>
            <person name="Syed K."/>
            <person name="Tsang A."/>
            <person name="Wiebenga A."/>
            <person name="Young D."/>
            <person name="Pisabarro A."/>
            <person name="Eastwood D.C."/>
            <person name="Martin F."/>
            <person name="Cullen D."/>
            <person name="Grigoriev I.V."/>
            <person name="Hibbett D.S."/>
        </authorList>
    </citation>
    <scope>NUCLEOTIDE SEQUENCE [LARGE SCALE GENOMIC DNA]</scope>
    <source>
        <strain evidence="4">TFB10046</strain>
    </source>
</reference>
<feature type="compositionally biased region" description="Polar residues" evidence="2">
    <location>
        <begin position="120"/>
        <end position="131"/>
    </location>
</feature>
<keyword evidence="4" id="KW-1185">Reference proteome</keyword>
<dbReference type="EMBL" id="JH688160">
    <property type="protein sequence ID" value="EJD33591.1"/>
    <property type="molecule type" value="Genomic_DNA"/>
</dbReference>
<dbReference type="AlphaFoldDB" id="J0CTG0"/>
<protein>
    <submittedName>
        <fullName evidence="3">Uncharacterized protein</fullName>
    </submittedName>
</protein>
<gene>
    <name evidence="3" type="ORF">AURDEDRAFT_131606</name>
</gene>
<keyword evidence="1" id="KW-0175">Coiled coil</keyword>
<feature type="compositionally biased region" description="Acidic residues" evidence="2">
    <location>
        <begin position="22"/>
        <end position="38"/>
    </location>
</feature>
<evidence type="ECO:0000256" key="1">
    <source>
        <dbReference type="SAM" id="Coils"/>
    </source>
</evidence>
<dbReference type="InParanoid" id="J0CTG0"/>
<proteinExistence type="predicted"/>
<dbReference type="Proteomes" id="UP000006514">
    <property type="component" value="Unassembled WGS sequence"/>
</dbReference>
<accession>J0CTG0</accession>
<sequence length="307" mass="34014">MPPRAPTRPRKLTRTASTSTADDTELGYSNDDELEEEVPPSRKRRREDVEVEMPPPSRPAPAREALKECKSMSSKLDKLMQSAMTHSDFRDLRELLLGIQNDVSALGKRGDVTHNGGDASHSSSGCGAKTSGTESLALDLKKLRKDLASSKDESIRANTKVEKLAYECRALEGQVADYSKKIEDLQADIEVHQAVLGVYQSLTNVNIAPETADNLSVFSCEFTPVWSASMNELLAHDSEELQFALEIVKKNKRAQGWKYKPVVDSATGPAFSSELDEFLKDMDIEPEALSTFFLFMLDKSTPRNESL</sequence>
<feature type="region of interest" description="Disordered" evidence="2">
    <location>
        <begin position="1"/>
        <end position="65"/>
    </location>
</feature>
<name>J0CTG0_AURST</name>
<feature type="coiled-coil region" evidence="1">
    <location>
        <begin position="133"/>
        <end position="195"/>
    </location>
</feature>
<organism evidence="3 4">
    <name type="scientific">Auricularia subglabra (strain TFB-10046 / SS5)</name>
    <name type="common">White-rot fungus</name>
    <name type="synonym">Auricularia delicata (strain TFB10046)</name>
    <dbReference type="NCBI Taxonomy" id="717982"/>
    <lineage>
        <taxon>Eukaryota</taxon>
        <taxon>Fungi</taxon>
        <taxon>Dikarya</taxon>
        <taxon>Basidiomycota</taxon>
        <taxon>Agaricomycotina</taxon>
        <taxon>Agaricomycetes</taxon>
        <taxon>Auriculariales</taxon>
        <taxon>Auriculariaceae</taxon>
        <taxon>Auricularia</taxon>
    </lineage>
</organism>
<evidence type="ECO:0000313" key="4">
    <source>
        <dbReference type="Proteomes" id="UP000006514"/>
    </source>
</evidence>
<evidence type="ECO:0000313" key="3">
    <source>
        <dbReference type="EMBL" id="EJD33591.1"/>
    </source>
</evidence>
<feature type="region of interest" description="Disordered" evidence="2">
    <location>
        <begin position="110"/>
        <end position="131"/>
    </location>
</feature>
<evidence type="ECO:0000256" key="2">
    <source>
        <dbReference type="SAM" id="MobiDB-lite"/>
    </source>
</evidence>
<dbReference type="KEGG" id="adl:AURDEDRAFT_131606"/>